<feature type="domain" description="Putative restriction endonuclease" evidence="1">
    <location>
        <begin position="15"/>
        <end position="158"/>
    </location>
</feature>
<dbReference type="Gene3D" id="3.90.1570.10">
    <property type="entry name" value="tt1808, chain A"/>
    <property type="match status" value="1"/>
</dbReference>
<evidence type="ECO:0000313" key="2">
    <source>
        <dbReference type="EMBL" id="GJE57961.1"/>
    </source>
</evidence>
<evidence type="ECO:0000259" key="1">
    <source>
        <dbReference type="Pfam" id="PF05685"/>
    </source>
</evidence>
<keyword evidence="3" id="KW-1185">Reference proteome</keyword>
<evidence type="ECO:0000313" key="3">
    <source>
        <dbReference type="Proteomes" id="UP001055057"/>
    </source>
</evidence>
<organism evidence="2 3">
    <name type="scientific">Methylobacterium trifolii</name>
    <dbReference type="NCBI Taxonomy" id="1003092"/>
    <lineage>
        <taxon>Bacteria</taxon>
        <taxon>Pseudomonadati</taxon>
        <taxon>Pseudomonadota</taxon>
        <taxon>Alphaproteobacteria</taxon>
        <taxon>Hyphomicrobiales</taxon>
        <taxon>Methylobacteriaceae</taxon>
        <taxon>Methylobacterium</taxon>
    </lineage>
</organism>
<name>A0ABQ4TRP0_9HYPH</name>
<proteinExistence type="predicted"/>
<protein>
    <recommendedName>
        <fullName evidence="1">Putative restriction endonuclease domain-containing protein</fullName>
    </recommendedName>
</protein>
<comment type="caution">
    <text evidence="2">The sequence shown here is derived from an EMBL/GenBank/DDBJ whole genome shotgun (WGS) entry which is preliminary data.</text>
</comment>
<dbReference type="EMBL" id="BPRB01000003">
    <property type="protein sequence ID" value="GJE57961.1"/>
    <property type="molecule type" value="Genomic_DNA"/>
</dbReference>
<gene>
    <name evidence="2" type="ORF">MPOCJGCO_0037</name>
</gene>
<dbReference type="InterPro" id="IPR008538">
    <property type="entry name" value="Uma2"/>
</dbReference>
<dbReference type="PANTHER" id="PTHR36558:SF1">
    <property type="entry name" value="RESTRICTION ENDONUCLEASE DOMAIN-CONTAINING PROTEIN-RELATED"/>
    <property type="match status" value="1"/>
</dbReference>
<dbReference type="InterPro" id="IPR012296">
    <property type="entry name" value="Nuclease_put_TT1808"/>
</dbReference>
<dbReference type="Pfam" id="PF05685">
    <property type="entry name" value="Uma2"/>
    <property type="match status" value="1"/>
</dbReference>
<dbReference type="SUPFAM" id="SSF52980">
    <property type="entry name" value="Restriction endonuclease-like"/>
    <property type="match status" value="1"/>
</dbReference>
<dbReference type="CDD" id="cd06260">
    <property type="entry name" value="DUF820-like"/>
    <property type="match status" value="1"/>
</dbReference>
<dbReference type="PANTHER" id="PTHR36558">
    <property type="entry name" value="GLR1098 PROTEIN"/>
    <property type="match status" value="1"/>
</dbReference>
<reference evidence="2" key="2">
    <citation type="submission" date="2021-08" db="EMBL/GenBank/DDBJ databases">
        <authorList>
            <person name="Tani A."/>
            <person name="Ola A."/>
            <person name="Ogura Y."/>
            <person name="Katsura K."/>
            <person name="Hayashi T."/>
        </authorList>
    </citation>
    <scope>NUCLEOTIDE SEQUENCE</scope>
    <source>
        <strain evidence="2">DSM 23632</strain>
    </source>
</reference>
<dbReference type="RefSeq" id="WP_238180602.1">
    <property type="nucleotide sequence ID" value="NZ_BPRB01000003.1"/>
</dbReference>
<sequence>MALAARRDSRMGIADYQVWVEARPDRERWELIDGGPVLLAPPKERHQRIVMNLAKRLDDLAERRGCRAMTGLAVLSEAMDDFAPIPDVVVRCGPPLPDGYAPDTVLVAEVLPPSAMSLDRGRKTDFYRSVPSLRTVLVVHQDEARVEVWRRRDGTEWDFEALGLDGAIELPDLGGAVAVRAVYTDIAF</sequence>
<accession>A0ABQ4TRP0</accession>
<dbReference type="InterPro" id="IPR011335">
    <property type="entry name" value="Restrct_endonuc-II-like"/>
</dbReference>
<reference evidence="2" key="1">
    <citation type="journal article" date="2021" name="Front. Microbiol.">
        <title>Comprehensive Comparative Genomics and Phenotyping of Methylobacterium Species.</title>
        <authorList>
            <person name="Alessa O."/>
            <person name="Ogura Y."/>
            <person name="Fujitani Y."/>
            <person name="Takami H."/>
            <person name="Hayashi T."/>
            <person name="Sahin N."/>
            <person name="Tani A."/>
        </authorList>
    </citation>
    <scope>NUCLEOTIDE SEQUENCE</scope>
    <source>
        <strain evidence="2">DSM 23632</strain>
    </source>
</reference>
<dbReference type="Proteomes" id="UP001055057">
    <property type="component" value="Unassembled WGS sequence"/>
</dbReference>